<proteinExistence type="predicted"/>
<keyword evidence="3" id="KW-1185">Reference proteome</keyword>
<evidence type="ECO:0000256" key="1">
    <source>
        <dbReference type="SAM" id="SignalP"/>
    </source>
</evidence>
<name>A0ABD6EZG2_9BILA</name>
<organism evidence="2 3">
    <name type="scientific">Gnathostoma spinigerum</name>
    <dbReference type="NCBI Taxonomy" id="75299"/>
    <lineage>
        <taxon>Eukaryota</taxon>
        <taxon>Metazoa</taxon>
        <taxon>Ecdysozoa</taxon>
        <taxon>Nematoda</taxon>
        <taxon>Chromadorea</taxon>
        <taxon>Rhabditida</taxon>
        <taxon>Spirurina</taxon>
        <taxon>Gnathostomatomorpha</taxon>
        <taxon>Gnathostomatoidea</taxon>
        <taxon>Gnathostomatidae</taxon>
        <taxon>Gnathostoma</taxon>
    </lineage>
</organism>
<dbReference type="AlphaFoldDB" id="A0ABD6EZG2"/>
<accession>A0ABD6EZG2</accession>
<keyword evidence="1" id="KW-0732">Signal</keyword>
<evidence type="ECO:0000313" key="3">
    <source>
        <dbReference type="Proteomes" id="UP001608902"/>
    </source>
</evidence>
<reference evidence="2 3" key="1">
    <citation type="submission" date="2024-08" db="EMBL/GenBank/DDBJ databases">
        <title>Gnathostoma spinigerum genome.</title>
        <authorList>
            <person name="Gonzalez-Bertolin B."/>
            <person name="Monzon S."/>
            <person name="Zaballos A."/>
            <person name="Jimenez P."/>
            <person name="Dekumyoy P."/>
            <person name="Varona S."/>
            <person name="Cuesta I."/>
            <person name="Sumanam S."/>
            <person name="Adisakwattana P."/>
            <person name="Gasser R.B."/>
            <person name="Hernandez-Gonzalez A."/>
            <person name="Young N.D."/>
            <person name="Perteguer M.J."/>
        </authorList>
    </citation>
    <scope>NUCLEOTIDE SEQUENCE [LARGE SCALE GENOMIC DNA]</scope>
    <source>
        <strain evidence="2">AL3</strain>
        <tissue evidence="2">Liver</tissue>
    </source>
</reference>
<dbReference type="EMBL" id="JBGFUD010021869">
    <property type="protein sequence ID" value="MFH4984826.1"/>
    <property type="molecule type" value="Genomic_DNA"/>
</dbReference>
<comment type="caution">
    <text evidence="2">The sequence shown here is derived from an EMBL/GenBank/DDBJ whole genome shotgun (WGS) entry which is preliminary data.</text>
</comment>
<feature type="chain" id="PRO_5044893731" description="Secreted protein" evidence="1">
    <location>
        <begin position="22"/>
        <end position="115"/>
    </location>
</feature>
<evidence type="ECO:0008006" key="4">
    <source>
        <dbReference type="Google" id="ProtNLM"/>
    </source>
</evidence>
<sequence>MNVTILLLTDIFRVAISKITASTCCMRFMRLHEVNHLRGRELRVRSIGVIVLKCYSTLPEKRTIDSWTSGPLVMVLFLALPSKPHEPLNYGDQPPRANCPTWLTHSRKLEMCTLV</sequence>
<dbReference type="Proteomes" id="UP001608902">
    <property type="component" value="Unassembled WGS sequence"/>
</dbReference>
<gene>
    <name evidence="2" type="ORF">AB6A40_011535</name>
</gene>
<protein>
    <recommendedName>
        <fullName evidence="4">Secreted protein</fullName>
    </recommendedName>
</protein>
<evidence type="ECO:0000313" key="2">
    <source>
        <dbReference type="EMBL" id="MFH4984826.1"/>
    </source>
</evidence>
<feature type="signal peptide" evidence="1">
    <location>
        <begin position="1"/>
        <end position="21"/>
    </location>
</feature>